<accession>A0A7M3SA69</accession>
<organism evidence="9 10">
    <name type="scientific">Anaerocolumna chitinilytica</name>
    <dbReference type="NCBI Taxonomy" id="1727145"/>
    <lineage>
        <taxon>Bacteria</taxon>
        <taxon>Bacillati</taxon>
        <taxon>Bacillota</taxon>
        <taxon>Clostridia</taxon>
        <taxon>Lachnospirales</taxon>
        <taxon>Lachnospiraceae</taxon>
        <taxon>Anaerocolumna</taxon>
    </lineage>
</organism>
<dbReference type="GO" id="GO:0005886">
    <property type="term" value="C:plasma membrane"/>
    <property type="evidence" value="ECO:0007669"/>
    <property type="project" value="UniProtKB-SubCell"/>
</dbReference>
<keyword evidence="4 9" id="KW-0067">ATP-binding</keyword>
<evidence type="ECO:0000256" key="4">
    <source>
        <dbReference type="ARBA" id="ARBA00022840"/>
    </source>
</evidence>
<proteinExistence type="predicted"/>
<dbReference type="Proteomes" id="UP000515703">
    <property type="component" value="Chromosome"/>
</dbReference>
<name>A0A7M3SA69_9FIRM</name>
<dbReference type="Gene3D" id="3.40.50.300">
    <property type="entry name" value="P-loop containing nucleotide triphosphate hydrolases"/>
    <property type="match status" value="1"/>
</dbReference>
<evidence type="ECO:0000259" key="8">
    <source>
        <dbReference type="PROSITE" id="PS50893"/>
    </source>
</evidence>
<dbReference type="Gene3D" id="1.20.1560.10">
    <property type="entry name" value="ABC transporter type 1, transmembrane domain"/>
    <property type="match status" value="1"/>
</dbReference>
<feature type="transmembrane region" description="Helical" evidence="7">
    <location>
        <begin position="65"/>
        <end position="82"/>
    </location>
</feature>
<dbReference type="AlphaFoldDB" id="A0A7M3SA69"/>
<evidence type="ECO:0000256" key="7">
    <source>
        <dbReference type="SAM" id="Phobius"/>
    </source>
</evidence>
<dbReference type="EMBL" id="AP023368">
    <property type="protein sequence ID" value="BCK01487.1"/>
    <property type="molecule type" value="Genomic_DNA"/>
</dbReference>
<dbReference type="PANTHER" id="PTHR24221">
    <property type="entry name" value="ATP-BINDING CASSETTE SUB-FAMILY B"/>
    <property type="match status" value="1"/>
</dbReference>
<comment type="subcellular location">
    <subcellularLocation>
        <location evidence="1">Cell membrane</location>
        <topology evidence="1">Multi-pass membrane protein</topology>
    </subcellularLocation>
</comment>
<dbReference type="SUPFAM" id="SSF52540">
    <property type="entry name" value="P-loop containing nucleoside triphosphate hydrolases"/>
    <property type="match status" value="1"/>
</dbReference>
<dbReference type="KEGG" id="acht:bsdcttw_45270"/>
<reference evidence="9 10" key="2">
    <citation type="submission" date="2020-08" db="EMBL/GenBank/DDBJ databases">
        <authorList>
            <person name="Ueki A."/>
            <person name="Tonouchi A."/>
        </authorList>
    </citation>
    <scope>NUCLEOTIDE SEQUENCE [LARGE SCALE GENOMIC DNA]</scope>
    <source>
        <strain evidence="9 10">CTTW</strain>
    </source>
</reference>
<feature type="transmembrane region" description="Helical" evidence="7">
    <location>
        <begin position="21"/>
        <end position="45"/>
    </location>
</feature>
<keyword evidence="3" id="KW-0547">Nucleotide-binding</keyword>
<dbReference type="PROSITE" id="PS50893">
    <property type="entry name" value="ABC_TRANSPORTER_2"/>
    <property type="match status" value="1"/>
</dbReference>
<keyword evidence="10" id="KW-1185">Reference proteome</keyword>
<dbReference type="Pfam" id="PF00664">
    <property type="entry name" value="ABC_membrane"/>
    <property type="match status" value="1"/>
</dbReference>
<dbReference type="SUPFAM" id="SSF90123">
    <property type="entry name" value="ABC transporter transmembrane region"/>
    <property type="match status" value="1"/>
</dbReference>
<keyword evidence="2 7" id="KW-0812">Transmembrane</keyword>
<dbReference type="InterPro" id="IPR036640">
    <property type="entry name" value="ABC1_TM_sf"/>
</dbReference>
<dbReference type="GO" id="GO:0034040">
    <property type="term" value="F:ATPase-coupled lipid transmembrane transporter activity"/>
    <property type="evidence" value="ECO:0007669"/>
    <property type="project" value="TreeGrafter"/>
</dbReference>
<evidence type="ECO:0000256" key="5">
    <source>
        <dbReference type="ARBA" id="ARBA00022989"/>
    </source>
</evidence>
<dbReference type="InterPro" id="IPR003593">
    <property type="entry name" value="AAA+_ATPase"/>
</dbReference>
<evidence type="ECO:0000256" key="2">
    <source>
        <dbReference type="ARBA" id="ARBA00022692"/>
    </source>
</evidence>
<protein>
    <submittedName>
        <fullName evidence="9">ABC transporter ATP-binding protein</fullName>
    </submittedName>
</protein>
<evidence type="ECO:0000256" key="6">
    <source>
        <dbReference type="ARBA" id="ARBA00023136"/>
    </source>
</evidence>
<feature type="transmembrane region" description="Helical" evidence="7">
    <location>
        <begin position="167"/>
        <end position="185"/>
    </location>
</feature>
<evidence type="ECO:0000313" key="10">
    <source>
        <dbReference type="Proteomes" id="UP000515703"/>
    </source>
</evidence>
<dbReference type="InterPro" id="IPR003439">
    <property type="entry name" value="ABC_transporter-like_ATP-bd"/>
</dbReference>
<feature type="transmembrane region" description="Helical" evidence="7">
    <location>
        <begin position="141"/>
        <end position="161"/>
    </location>
</feature>
<dbReference type="PANTHER" id="PTHR24221:SF654">
    <property type="entry name" value="ATP-BINDING CASSETTE SUB-FAMILY B MEMBER 6"/>
    <property type="match status" value="1"/>
</dbReference>
<evidence type="ECO:0000256" key="3">
    <source>
        <dbReference type="ARBA" id="ARBA00022741"/>
    </source>
</evidence>
<dbReference type="GO" id="GO:0005524">
    <property type="term" value="F:ATP binding"/>
    <property type="evidence" value="ECO:0007669"/>
    <property type="project" value="UniProtKB-KW"/>
</dbReference>
<reference evidence="9 10" key="1">
    <citation type="submission" date="2020-08" db="EMBL/GenBank/DDBJ databases">
        <title>Draft genome sequencing of an Anaerocolumna strain isolated from anoxic soil subjected to BSD treatment.</title>
        <authorList>
            <person name="Uek A."/>
            <person name="Tonouchi A."/>
        </authorList>
    </citation>
    <scope>NUCLEOTIDE SEQUENCE [LARGE SCALE GENOMIC DNA]</scope>
    <source>
        <strain evidence="9 10">CTTW</strain>
    </source>
</reference>
<dbReference type="InterPro" id="IPR027417">
    <property type="entry name" value="P-loop_NTPase"/>
</dbReference>
<dbReference type="GO" id="GO:0140359">
    <property type="term" value="F:ABC-type transporter activity"/>
    <property type="evidence" value="ECO:0007669"/>
    <property type="project" value="InterPro"/>
</dbReference>
<dbReference type="GO" id="GO:0016887">
    <property type="term" value="F:ATP hydrolysis activity"/>
    <property type="evidence" value="ECO:0007669"/>
    <property type="project" value="InterPro"/>
</dbReference>
<feature type="domain" description="ABC transporter" evidence="8">
    <location>
        <begin position="348"/>
        <end position="588"/>
    </location>
</feature>
<evidence type="ECO:0000256" key="1">
    <source>
        <dbReference type="ARBA" id="ARBA00004651"/>
    </source>
</evidence>
<gene>
    <name evidence="9" type="ORF">bsdcttw_45270</name>
</gene>
<keyword evidence="6 7" id="KW-0472">Membrane</keyword>
<keyword evidence="5 7" id="KW-1133">Transmembrane helix</keyword>
<dbReference type="InterPro" id="IPR011527">
    <property type="entry name" value="ABC1_TM_dom"/>
</dbReference>
<dbReference type="Pfam" id="PF00005">
    <property type="entry name" value="ABC_tran"/>
    <property type="match status" value="1"/>
</dbReference>
<evidence type="ECO:0000313" key="9">
    <source>
        <dbReference type="EMBL" id="BCK01487.1"/>
    </source>
</evidence>
<dbReference type="InterPro" id="IPR039421">
    <property type="entry name" value="Type_1_exporter"/>
</dbReference>
<sequence>MKKAPLKYNLFTLLAYKCKLNFFDFVLWGLIIILSGFINPLSLLFKQNFIDGAINSYNTNSGFKQMVSYIIPILCIYFYYFINTPIKELLNNKIERKLRENLTFDMNSKKSRIKYEYIENSKASNLIDRVLNEPEKRILEYYQSIFTLVAGFVSITGTIIIISMVDWWICICLLLVALPSYYLAYNGGKKEYSSTKDISEIKRYCDYLAGIPLERENAHERELFGFVDYINKQWEYNLRFYKKKLLDTQLKVQTIITTSGVASNIFIGLVFFLLLIPLKQKVITIGFYISASATLLYMNNYISKDIIGTIKQLTKDKLFFSEINSFYQMEETPDVFENKIEPRSFETIEFKNVYFKYPGSEEYILKDFNLTIHSGLHYAIVGYNGAGKSTLIKILLGLYKVDAGDVLINNISINKMKQSEINGFFSVVFQDFAKYYVSIRDNIAIGNMNKFNNDIKIFEASNMGGSNEFVSKLDNKFDTVLGKIYEGGIDISGGQWQKIAYSRSFMSSAPVKILDEPTASLDPISESKLYREYAALSKKQTTIFITHRLASTSLADKIVVINNCTVEEMGNHEELIKMDRLYSKMFETQKKWYSEEYNMNEYY</sequence>
<dbReference type="SMART" id="SM00382">
    <property type="entry name" value="AAA"/>
    <property type="match status" value="1"/>
</dbReference>
<feature type="transmembrane region" description="Helical" evidence="7">
    <location>
        <begin position="252"/>
        <end position="276"/>
    </location>
</feature>
<dbReference type="RefSeq" id="WP_185257045.1">
    <property type="nucleotide sequence ID" value="NZ_AP023368.1"/>
</dbReference>